<evidence type="ECO:0000256" key="3">
    <source>
        <dbReference type="ARBA" id="ARBA00012929"/>
    </source>
</evidence>
<evidence type="ECO:0000313" key="8">
    <source>
        <dbReference type="EMBL" id="MEY8771076.1"/>
    </source>
</evidence>
<comment type="similarity">
    <text evidence="2 6">Belongs to the dTDP-4-dehydrorhamnose reductase family.</text>
</comment>
<dbReference type="Pfam" id="PF04321">
    <property type="entry name" value="RmlD_sub_bind"/>
    <property type="match status" value="1"/>
</dbReference>
<comment type="function">
    <text evidence="6">Catalyzes the reduction of dTDP-6-deoxy-L-lyxo-4-hexulose to yield dTDP-L-rhamnose.</text>
</comment>
<dbReference type="SUPFAM" id="SSF51735">
    <property type="entry name" value="NAD(P)-binding Rossmann-fold domains"/>
    <property type="match status" value="1"/>
</dbReference>
<evidence type="ECO:0000313" key="9">
    <source>
        <dbReference type="Proteomes" id="UP001565243"/>
    </source>
</evidence>
<name>A0ABV4E8B4_9GAMM</name>
<dbReference type="PANTHER" id="PTHR10491:SF4">
    <property type="entry name" value="METHIONINE ADENOSYLTRANSFERASE 2 SUBUNIT BETA"/>
    <property type="match status" value="1"/>
</dbReference>
<dbReference type="NCBIfam" id="TIGR01214">
    <property type="entry name" value="rmlD"/>
    <property type="match status" value="1"/>
</dbReference>
<dbReference type="Proteomes" id="UP001565243">
    <property type="component" value="Unassembled WGS sequence"/>
</dbReference>
<accession>A0ABV4E8B4</accession>
<dbReference type="RefSeq" id="WP_253460092.1">
    <property type="nucleotide sequence ID" value="NZ_JBGFFX010000006.1"/>
</dbReference>
<dbReference type="Gene3D" id="3.40.50.720">
    <property type="entry name" value="NAD(P)-binding Rossmann-like Domain"/>
    <property type="match status" value="1"/>
</dbReference>
<reference evidence="8 9" key="1">
    <citation type="submission" date="2024-07" db="EMBL/GenBank/DDBJ databases">
        <authorList>
            <person name="Hebao G."/>
        </authorList>
    </citation>
    <scope>NUCLEOTIDE SEQUENCE [LARGE SCALE GENOMIC DNA]</scope>
    <source>
        <strain evidence="8 9">ACCC 02193</strain>
    </source>
</reference>
<evidence type="ECO:0000256" key="5">
    <source>
        <dbReference type="ARBA" id="ARBA00048200"/>
    </source>
</evidence>
<sequence length="292" mass="31763">MKVLLTGASGQVGSCFQDLAKEKFPQVTLLATDRSQLDISDAAAVERLVGQFQPDVIFNAAAYTAVDRAESDPEGAWNVNVQAVENLALAAQRHHAFLIHISTDYVFNGEADKPWAEDHPCDPQSIYGSTKLAGEKAALTCEQAIVLRTSWVFSEYGNNFLKTMLRLGKERPALSIIDDQRGCPTYAGDIASAAMEIIFAAPRPTGIYHYSGVGETSWFGFAEAILQKACVAGLLEKMPELTPIPTTQFPTPAKRPKYSVMSTQKIAAAGIMPVSWLPRIDLVLQKLKTSLS</sequence>
<dbReference type="PANTHER" id="PTHR10491">
    <property type="entry name" value="DTDP-4-DEHYDRORHAMNOSE REDUCTASE"/>
    <property type="match status" value="1"/>
</dbReference>
<evidence type="ECO:0000256" key="6">
    <source>
        <dbReference type="RuleBase" id="RU364082"/>
    </source>
</evidence>
<keyword evidence="9" id="KW-1185">Reference proteome</keyword>
<gene>
    <name evidence="8" type="primary">rfbD</name>
    <name evidence="8" type="ORF">AB6T85_11650</name>
</gene>
<dbReference type="EC" id="1.1.1.133" evidence="3 6"/>
<dbReference type="Gene3D" id="3.90.25.10">
    <property type="entry name" value="UDP-galactose 4-epimerase, domain 1"/>
    <property type="match status" value="1"/>
</dbReference>
<proteinExistence type="inferred from homology"/>
<organism evidence="8 9">
    <name type="scientific">Erwinia aeris</name>
    <dbReference type="NCBI Taxonomy" id="3239803"/>
    <lineage>
        <taxon>Bacteria</taxon>
        <taxon>Pseudomonadati</taxon>
        <taxon>Pseudomonadota</taxon>
        <taxon>Gammaproteobacteria</taxon>
        <taxon>Enterobacterales</taxon>
        <taxon>Erwiniaceae</taxon>
        <taxon>Erwinia</taxon>
    </lineage>
</organism>
<dbReference type="GO" id="GO:0008831">
    <property type="term" value="F:dTDP-4-dehydrorhamnose reductase activity"/>
    <property type="evidence" value="ECO:0007669"/>
    <property type="project" value="UniProtKB-EC"/>
</dbReference>
<comment type="caution">
    <text evidence="8">The sequence shown here is derived from an EMBL/GenBank/DDBJ whole genome shotgun (WGS) entry which is preliminary data.</text>
</comment>
<dbReference type="InterPro" id="IPR029903">
    <property type="entry name" value="RmlD-like-bd"/>
</dbReference>
<comment type="catalytic activity">
    <reaction evidence="5 6">
        <text>dTDP-beta-L-rhamnose + NADP(+) = dTDP-4-dehydro-beta-L-rhamnose + NADPH + H(+)</text>
        <dbReference type="Rhea" id="RHEA:21796"/>
        <dbReference type="ChEBI" id="CHEBI:15378"/>
        <dbReference type="ChEBI" id="CHEBI:57510"/>
        <dbReference type="ChEBI" id="CHEBI:57783"/>
        <dbReference type="ChEBI" id="CHEBI:58349"/>
        <dbReference type="ChEBI" id="CHEBI:62830"/>
        <dbReference type="EC" id="1.1.1.133"/>
    </reaction>
</comment>
<dbReference type="EMBL" id="JBGFFX010000006">
    <property type="protein sequence ID" value="MEY8771076.1"/>
    <property type="molecule type" value="Genomic_DNA"/>
</dbReference>
<protein>
    <recommendedName>
        <fullName evidence="4 6">dTDP-4-dehydrorhamnose reductase</fullName>
        <ecNumber evidence="3 6">1.1.1.133</ecNumber>
    </recommendedName>
</protein>
<keyword evidence="6" id="KW-0521">NADP</keyword>
<dbReference type="InterPro" id="IPR005913">
    <property type="entry name" value="dTDP_dehydrorham_reduct"/>
</dbReference>
<evidence type="ECO:0000259" key="7">
    <source>
        <dbReference type="Pfam" id="PF04321"/>
    </source>
</evidence>
<evidence type="ECO:0000256" key="1">
    <source>
        <dbReference type="ARBA" id="ARBA00004781"/>
    </source>
</evidence>
<dbReference type="InterPro" id="IPR036291">
    <property type="entry name" value="NAD(P)-bd_dom_sf"/>
</dbReference>
<comment type="pathway">
    <text evidence="1 6">Carbohydrate biosynthesis; dTDP-L-rhamnose biosynthesis.</text>
</comment>
<feature type="domain" description="RmlD-like substrate binding" evidence="7">
    <location>
        <begin position="1"/>
        <end position="287"/>
    </location>
</feature>
<keyword evidence="6 8" id="KW-0560">Oxidoreductase</keyword>
<evidence type="ECO:0000256" key="4">
    <source>
        <dbReference type="ARBA" id="ARBA00017099"/>
    </source>
</evidence>
<evidence type="ECO:0000256" key="2">
    <source>
        <dbReference type="ARBA" id="ARBA00010944"/>
    </source>
</evidence>
<comment type="cofactor">
    <cofactor evidence="6">
        <name>Mg(2+)</name>
        <dbReference type="ChEBI" id="CHEBI:18420"/>
    </cofactor>
    <text evidence="6">Binds 1 Mg(2+) ion per monomer.</text>
</comment>
<dbReference type="CDD" id="cd05254">
    <property type="entry name" value="dTDP_HR_like_SDR_e"/>
    <property type="match status" value="1"/>
</dbReference>